<keyword evidence="6" id="KW-1185">Reference proteome</keyword>
<dbReference type="Gene3D" id="2.60.120.10">
    <property type="entry name" value="Jelly Rolls"/>
    <property type="match status" value="1"/>
</dbReference>
<dbReference type="PRINTS" id="PR00032">
    <property type="entry name" value="HTHARAC"/>
</dbReference>
<accession>A0AAE3DKE9</accession>
<dbReference type="InterPro" id="IPR018060">
    <property type="entry name" value="HTH_AraC"/>
</dbReference>
<dbReference type="InterPro" id="IPR037923">
    <property type="entry name" value="HTH-like"/>
</dbReference>
<dbReference type="InterPro" id="IPR014710">
    <property type="entry name" value="RmlC-like_jellyroll"/>
</dbReference>
<dbReference type="Proteomes" id="UP001198962">
    <property type="component" value="Unassembled WGS sequence"/>
</dbReference>
<dbReference type="RefSeq" id="WP_308450674.1">
    <property type="nucleotide sequence ID" value="NZ_JAJEPU010000006.1"/>
</dbReference>
<evidence type="ECO:0000256" key="2">
    <source>
        <dbReference type="ARBA" id="ARBA00023125"/>
    </source>
</evidence>
<dbReference type="PANTHER" id="PTHR43280">
    <property type="entry name" value="ARAC-FAMILY TRANSCRIPTIONAL REGULATOR"/>
    <property type="match status" value="1"/>
</dbReference>
<reference evidence="5" key="1">
    <citation type="submission" date="2021-10" db="EMBL/GenBank/DDBJ databases">
        <title>Anaerobic single-cell dispensing facilitates the cultivation of human gut bacteria.</title>
        <authorList>
            <person name="Afrizal A."/>
        </authorList>
    </citation>
    <scope>NUCLEOTIDE SEQUENCE</scope>
    <source>
        <strain evidence="5">CLA-AA-H274</strain>
    </source>
</reference>
<dbReference type="PANTHER" id="PTHR43280:SF2">
    <property type="entry name" value="HTH-TYPE TRANSCRIPTIONAL REGULATOR EXSA"/>
    <property type="match status" value="1"/>
</dbReference>
<dbReference type="Gene3D" id="1.10.10.60">
    <property type="entry name" value="Homeodomain-like"/>
    <property type="match status" value="2"/>
</dbReference>
<keyword evidence="2" id="KW-0238">DNA-binding</keyword>
<dbReference type="SUPFAM" id="SSF51215">
    <property type="entry name" value="Regulatory protein AraC"/>
    <property type="match status" value="1"/>
</dbReference>
<dbReference type="GO" id="GO:0043565">
    <property type="term" value="F:sequence-specific DNA binding"/>
    <property type="evidence" value="ECO:0007669"/>
    <property type="project" value="InterPro"/>
</dbReference>
<evidence type="ECO:0000259" key="4">
    <source>
        <dbReference type="PROSITE" id="PS01124"/>
    </source>
</evidence>
<comment type="caution">
    <text evidence="5">The sequence shown here is derived from an EMBL/GenBank/DDBJ whole genome shotgun (WGS) entry which is preliminary data.</text>
</comment>
<name>A0AAE3DKE9_9FIRM</name>
<dbReference type="Pfam" id="PF12833">
    <property type="entry name" value="HTH_18"/>
    <property type="match status" value="1"/>
</dbReference>
<dbReference type="InterPro" id="IPR020449">
    <property type="entry name" value="Tscrpt_reg_AraC-type_HTH"/>
</dbReference>
<sequence>MEELQKNCAVVKKTAGKLAVTSSNCGCMEQELSVSIDPCGIVCDRKVRQAHFFMHQDHAHEFYELYYLVSGGCRVFLNHTIYHLTAGGIVLIEPGALHHTTYEMTQESERIALCFGRDYMEQFENACGSGWREKFAQNPYLHVEGRLKDLIEEMFQALILERKDGDAFSDLLRRQKILEILVFLAREVQENRQIRIEEVPEKAVQIGARYICEHFRESLTLEDVAGQVFLSPSYFSRQFKKLTGFGYKEYLNHVRLKEAGRLLRETGDSISEVARLCGFSDGNYFGDLFHKTIGISPREYRRQHRTQQKNSK</sequence>
<dbReference type="SUPFAM" id="SSF46689">
    <property type="entry name" value="Homeodomain-like"/>
    <property type="match status" value="2"/>
</dbReference>
<protein>
    <submittedName>
        <fullName evidence="5">AraC family transcriptional regulator</fullName>
    </submittedName>
</protein>
<evidence type="ECO:0000256" key="1">
    <source>
        <dbReference type="ARBA" id="ARBA00023015"/>
    </source>
</evidence>
<dbReference type="EMBL" id="JAJEPU010000006">
    <property type="protein sequence ID" value="MCC2163906.1"/>
    <property type="molecule type" value="Genomic_DNA"/>
</dbReference>
<dbReference type="Pfam" id="PF02311">
    <property type="entry name" value="AraC_binding"/>
    <property type="match status" value="1"/>
</dbReference>
<keyword evidence="3" id="KW-0804">Transcription</keyword>
<evidence type="ECO:0000256" key="3">
    <source>
        <dbReference type="ARBA" id="ARBA00023163"/>
    </source>
</evidence>
<proteinExistence type="predicted"/>
<dbReference type="PROSITE" id="PS01124">
    <property type="entry name" value="HTH_ARAC_FAMILY_2"/>
    <property type="match status" value="1"/>
</dbReference>
<dbReference type="SMART" id="SM00342">
    <property type="entry name" value="HTH_ARAC"/>
    <property type="match status" value="1"/>
</dbReference>
<organism evidence="5 6">
    <name type="scientific">Brotaphodocola catenula</name>
    <dbReference type="NCBI Taxonomy" id="2885361"/>
    <lineage>
        <taxon>Bacteria</taxon>
        <taxon>Bacillati</taxon>
        <taxon>Bacillota</taxon>
        <taxon>Clostridia</taxon>
        <taxon>Lachnospirales</taxon>
        <taxon>Lachnospiraceae</taxon>
        <taxon>Brotaphodocola</taxon>
    </lineage>
</organism>
<evidence type="ECO:0000313" key="5">
    <source>
        <dbReference type="EMBL" id="MCC2163906.1"/>
    </source>
</evidence>
<dbReference type="GO" id="GO:0003700">
    <property type="term" value="F:DNA-binding transcription factor activity"/>
    <property type="evidence" value="ECO:0007669"/>
    <property type="project" value="InterPro"/>
</dbReference>
<dbReference type="InterPro" id="IPR009057">
    <property type="entry name" value="Homeodomain-like_sf"/>
</dbReference>
<dbReference type="InterPro" id="IPR003313">
    <property type="entry name" value="AraC-bd"/>
</dbReference>
<keyword evidence="1" id="KW-0805">Transcription regulation</keyword>
<feature type="domain" description="HTH araC/xylS-type" evidence="4">
    <location>
        <begin position="205"/>
        <end position="303"/>
    </location>
</feature>
<dbReference type="AlphaFoldDB" id="A0AAE3DKE9"/>
<evidence type="ECO:0000313" key="6">
    <source>
        <dbReference type="Proteomes" id="UP001198962"/>
    </source>
</evidence>
<gene>
    <name evidence="5" type="ORF">LKD32_03240</name>
</gene>